<feature type="transmembrane region" description="Helical" evidence="6">
    <location>
        <begin position="156"/>
        <end position="175"/>
    </location>
</feature>
<feature type="transmembrane region" description="Helical" evidence="6">
    <location>
        <begin position="187"/>
        <end position="206"/>
    </location>
</feature>
<evidence type="ECO:0000256" key="6">
    <source>
        <dbReference type="SAM" id="Phobius"/>
    </source>
</evidence>
<evidence type="ECO:0000313" key="8">
    <source>
        <dbReference type="Proteomes" id="UP001155587"/>
    </source>
</evidence>
<organism evidence="7 8">
    <name type="scientific">Vibrio qingdaonensis</name>
    <dbReference type="NCBI Taxonomy" id="2829491"/>
    <lineage>
        <taxon>Bacteria</taxon>
        <taxon>Pseudomonadati</taxon>
        <taxon>Pseudomonadota</taxon>
        <taxon>Gammaproteobacteria</taxon>
        <taxon>Vibrionales</taxon>
        <taxon>Vibrionaceae</taxon>
        <taxon>Vibrio</taxon>
    </lineage>
</organism>
<dbReference type="RefSeq" id="WP_265676952.1">
    <property type="nucleotide sequence ID" value="NZ_JAKRRY010000038.1"/>
</dbReference>
<evidence type="ECO:0000256" key="3">
    <source>
        <dbReference type="ARBA" id="ARBA00022692"/>
    </source>
</evidence>
<feature type="transmembrane region" description="Helical" evidence="6">
    <location>
        <begin position="36"/>
        <end position="63"/>
    </location>
</feature>
<keyword evidence="4 6" id="KW-1133">Transmembrane helix</keyword>
<comment type="caution">
    <text evidence="7">The sequence shown here is derived from an EMBL/GenBank/DDBJ whole genome shotgun (WGS) entry which is preliminary data.</text>
</comment>
<gene>
    <name evidence="7" type="ORF">MD535_20855</name>
</gene>
<comment type="similarity">
    <text evidence="2">Belongs to the TMEM86 family.</text>
</comment>
<dbReference type="AlphaFoldDB" id="A0A9X3CS47"/>
<name>A0A9X3CS47_9VIBR</name>
<dbReference type="EMBL" id="JAKRRY010000038">
    <property type="protein sequence ID" value="MCW8348438.1"/>
    <property type="molecule type" value="Genomic_DNA"/>
</dbReference>
<dbReference type="Proteomes" id="UP001155587">
    <property type="component" value="Unassembled WGS sequence"/>
</dbReference>
<evidence type="ECO:0000256" key="2">
    <source>
        <dbReference type="ARBA" id="ARBA00007375"/>
    </source>
</evidence>
<sequence>MWSWLTIGLSSLLFIYAAEKGDTKRTITFSVMTHGLLLAILLGSEGISDYQLWLSFGLVLFLISDVGHLSGRFGRASFVGYVIAQLVYSLGLWGQVQSHFVLWLPALLLCVAIVTFFLLLPRLDSFLLPVAIMGLSLVNVVCAAGEAWLYHSDGPSLQAFIGTLCLSVSAMMWGLDKYHFKKVRARYGISGSYYLSHALIVASAIAPNL</sequence>
<comment type="subcellular location">
    <subcellularLocation>
        <location evidence="1">Membrane</location>
        <topology evidence="1">Multi-pass membrane protein</topology>
    </subcellularLocation>
</comment>
<feature type="transmembrane region" description="Helical" evidence="6">
    <location>
        <begin position="75"/>
        <end position="94"/>
    </location>
</feature>
<feature type="transmembrane region" description="Helical" evidence="6">
    <location>
        <begin position="127"/>
        <end position="150"/>
    </location>
</feature>
<evidence type="ECO:0000256" key="4">
    <source>
        <dbReference type="ARBA" id="ARBA00022989"/>
    </source>
</evidence>
<protein>
    <submittedName>
        <fullName evidence="7">Lysoplasmalogenase</fullName>
    </submittedName>
</protein>
<feature type="transmembrane region" description="Helical" evidence="6">
    <location>
        <begin position="100"/>
        <end position="120"/>
    </location>
</feature>
<evidence type="ECO:0000313" key="7">
    <source>
        <dbReference type="EMBL" id="MCW8348438.1"/>
    </source>
</evidence>
<dbReference type="InterPro" id="IPR012506">
    <property type="entry name" value="TMEM86B-like"/>
</dbReference>
<dbReference type="Pfam" id="PF07947">
    <property type="entry name" value="YhhN"/>
    <property type="match status" value="1"/>
</dbReference>
<reference evidence="7" key="1">
    <citation type="submission" date="2022-02" db="EMBL/GenBank/DDBJ databases">
        <title>Vibrio sp. nov, a new bacterium isolated from seawater.</title>
        <authorList>
            <person name="Yuan Y."/>
        </authorList>
    </citation>
    <scope>NUCLEOTIDE SEQUENCE</scope>
    <source>
        <strain evidence="7">ZSDZ65</strain>
    </source>
</reference>
<evidence type="ECO:0000256" key="5">
    <source>
        <dbReference type="ARBA" id="ARBA00023136"/>
    </source>
</evidence>
<dbReference type="GO" id="GO:0016020">
    <property type="term" value="C:membrane"/>
    <property type="evidence" value="ECO:0007669"/>
    <property type="project" value="UniProtKB-SubCell"/>
</dbReference>
<evidence type="ECO:0000256" key="1">
    <source>
        <dbReference type="ARBA" id="ARBA00004141"/>
    </source>
</evidence>
<keyword evidence="5 6" id="KW-0472">Membrane</keyword>
<proteinExistence type="inferred from homology"/>
<keyword evidence="8" id="KW-1185">Reference proteome</keyword>
<keyword evidence="3 6" id="KW-0812">Transmembrane</keyword>
<accession>A0A9X3CS47</accession>